<dbReference type="OrthoDB" id="4104638at2"/>
<dbReference type="EMBL" id="AONH01000001">
    <property type="protein sequence ID" value="KGM89495.1"/>
    <property type="molecule type" value="Genomic_DNA"/>
</dbReference>
<sequence length="306" mass="32609">MIASPRLTFSSPAARLQYTLLMGLFRVAVTRGLYGRFARGLGRLFDPENAVILHDEEAAPYRILLNDGYWTRFALYLAPYEPEVDAVLRAAAGATPLFCDLGANMGYWTTRAVPLFERVIAVEASARTFDRLRGNASALPGVTLHRAAIHALSGQVLTFVNTHLSHASARLMGDIPASAQDRTETVTTLAIDDLVPPGTAALIKLDVEGAEIAAISGAARAIAEGSVLIYEDHGSDPDCTVSAHLLAQPGLSVYSSENGLTAMPDIATIRALKSDPFKGYNFVAARADSPLLAGIMQGFAKSAVPR</sequence>
<dbReference type="HOGENOM" id="CLU_860187_0_0_5"/>
<dbReference type="GO" id="GO:0008168">
    <property type="term" value="F:methyltransferase activity"/>
    <property type="evidence" value="ECO:0007669"/>
    <property type="project" value="UniProtKB-KW"/>
</dbReference>
<dbReference type="NCBIfam" id="TIGR01444">
    <property type="entry name" value="fkbM_fam"/>
    <property type="match status" value="1"/>
</dbReference>
<feature type="domain" description="Methyltransferase FkbM" evidence="1">
    <location>
        <begin position="100"/>
        <end position="234"/>
    </location>
</feature>
<dbReference type="Proteomes" id="UP000030021">
    <property type="component" value="Unassembled WGS sequence"/>
</dbReference>
<dbReference type="PANTHER" id="PTHR34203:SF15">
    <property type="entry name" value="SLL1173 PROTEIN"/>
    <property type="match status" value="1"/>
</dbReference>
<dbReference type="AlphaFoldDB" id="A0A0A0HQE6"/>
<dbReference type="GO" id="GO:0032259">
    <property type="term" value="P:methylation"/>
    <property type="evidence" value="ECO:0007669"/>
    <property type="project" value="UniProtKB-KW"/>
</dbReference>
<keyword evidence="2" id="KW-0808">Transferase</keyword>
<dbReference type="PATRIC" id="fig|1288298.3.peg.86"/>
<evidence type="ECO:0000313" key="3">
    <source>
        <dbReference type="Proteomes" id="UP000030021"/>
    </source>
</evidence>
<dbReference type="RefSeq" id="WP_037275992.1">
    <property type="nucleotide sequence ID" value="NZ_KN293991.1"/>
</dbReference>
<reference evidence="2 3" key="1">
    <citation type="submission" date="2013-01" db="EMBL/GenBank/DDBJ databases">
        <authorList>
            <person name="Fiebig A."/>
            <person name="Goeker M."/>
            <person name="Klenk H.-P.P."/>
        </authorList>
    </citation>
    <scope>NUCLEOTIDE SEQUENCE [LARGE SCALE GENOMIC DNA]</scope>
    <source>
        <strain evidence="2 3">DSM 17069</strain>
    </source>
</reference>
<proteinExistence type="predicted"/>
<dbReference type="InterPro" id="IPR029063">
    <property type="entry name" value="SAM-dependent_MTases_sf"/>
</dbReference>
<dbReference type="STRING" id="215743.ROSMUCSMR3_02184"/>
<dbReference type="PANTHER" id="PTHR34203">
    <property type="entry name" value="METHYLTRANSFERASE, FKBM FAMILY PROTEIN"/>
    <property type="match status" value="1"/>
</dbReference>
<dbReference type="InterPro" id="IPR006342">
    <property type="entry name" value="FkbM_mtfrase"/>
</dbReference>
<evidence type="ECO:0000259" key="1">
    <source>
        <dbReference type="Pfam" id="PF05050"/>
    </source>
</evidence>
<evidence type="ECO:0000313" key="2">
    <source>
        <dbReference type="EMBL" id="KGM89495.1"/>
    </source>
</evidence>
<dbReference type="Pfam" id="PF05050">
    <property type="entry name" value="Methyltransf_21"/>
    <property type="match status" value="1"/>
</dbReference>
<protein>
    <submittedName>
        <fullName evidence="2">Methyltransferase, FkbM family</fullName>
    </submittedName>
</protein>
<dbReference type="InterPro" id="IPR052514">
    <property type="entry name" value="SAM-dependent_MTase"/>
</dbReference>
<dbReference type="eggNOG" id="COG2242">
    <property type="taxonomic scope" value="Bacteria"/>
</dbReference>
<accession>A0A0A0HQE6</accession>
<organism evidence="2 3">
    <name type="scientific">Roseovarius mucosus DSM 17069</name>
    <dbReference type="NCBI Taxonomy" id="1288298"/>
    <lineage>
        <taxon>Bacteria</taxon>
        <taxon>Pseudomonadati</taxon>
        <taxon>Pseudomonadota</taxon>
        <taxon>Alphaproteobacteria</taxon>
        <taxon>Rhodobacterales</taxon>
        <taxon>Roseobacteraceae</taxon>
        <taxon>Roseovarius</taxon>
    </lineage>
</organism>
<keyword evidence="2" id="KW-0489">Methyltransferase</keyword>
<dbReference type="SUPFAM" id="SSF53335">
    <property type="entry name" value="S-adenosyl-L-methionine-dependent methyltransferases"/>
    <property type="match status" value="1"/>
</dbReference>
<comment type="caution">
    <text evidence="2">The sequence shown here is derived from an EMBL/GenBank/DDBJ whole genome shotgun (WGS) entry which is preliminary data.</text>
</comment>
<name>A0A0A0HQE6_9RHOB</name>
<dbReference type="Gene3D" id="3.40.50.150">
    <property type="entry name" value="Vaccinia Virus protein VP39"/>
    <property type="match status" value="1"/>
</dbReference>
<gene>
    <name evidence="2" type="ORF">rosmuc_00086</name>
</gene>